<dbReference type="Proteomes" id="UP001168821">
    <property type="component" value="Unassembled WGS sequence"/>
</dbReference>
<evidence type="ECO:0000313" key="1">
    <source>
        <dbReference type="EMBL" id="KAJ3636303.1"/>
    </source>
</evidence>
<dbReference type="AlphaFoldDB" id="A0AA38HK49"/>
<gene>
    <name evidence="1" type="ORF">Zmor_008969</name>
</gene>
<accession>A0AA38HK49</accession>
<keyword evidence="2" id="KW-1185">Reference proteome</keyword>
<comment type="caution">
    <text evidence="1">The sequence shown here is derived from an EMBL/GenBank/DDBJ whole genome shotgun (WGS) entry which is preliminary data.</text>
</comment>
<proteinExistence type="predicted"/>
<sequence length="71" mass="8428">MKNLSTLLLEANAVKSELYKKVTDDVEQSLKRDKFFRNSLEEGKKKIETLQEKYIKVETLMREVLLTFNFN</sequence>
<name>A0AA38HK49_9CUCU</name>
<protein>
    <submittedName>
        <fullName evidence="1">Uncharacterized protein</fullName>
    </submittedName>
</protein>
<organism evidence="1 2">
    <name type="scientific">Zophobas morio</name>
    <dbReference type="NCBI Taxonomy" id="2755281"/>
    <lineage>
        <taxon>Eukaryota</taxon>
        <taxon>Metazoa</taxon>
        <taxon>Ecdysozoa</taxon>
        <taxon>Arthropoda</taxon>
        <taxon>Hexapoda</taxon>
        <taxon>Insecta</taxon>
        <taxon>Pterygota</taxon>
        <taxon>Neoptera</taxon>
        <taxon>Endopterygota</taxon>
        <taxon>Coleoptera</taxon>
        <taxon>Polyphaga</taxon>
        <taxon>Cucujiformia</taxon>
        <taxon>Tenebrionidae</taxon>
        <taxon>Zophobas</taxon>
    </lineage>
</organism>
<evidence type="ECO:0000313" key="2">
    <source>
        <dbReference type="Proteomes" id="UP001168821"/>
    </source>
</evidence>
<reference evidence="1" key="1">
    <citation type="journal article" date="2023" name="G3 (Bethesda)">
        <title>Whole genome assemblies of Zophobas morio and Tenebrio molitor.</title>
        <authorList>
            <person name="Kaur S."/>
            <person name="Stinson S.A."/>
            <person name="diCenzo G.C."/>
        </authorList>
    </citation>
    <scope>NUCLEOTIDE SEQUENCE</scope>
    <source>
        <strain evidence="1">QUZm001</strain>
    </source>
</reference>
<dbReference type="EMBL" id="JALNTZ010000269">
    <property type="protein sequence ID" value="KAJ3636303.1"/>
    <property type="molecule type" value="Genomic_DNA"/>
</dbReference>